<feature type="transmembrane region" description="Helical" evidence="2">
    <location>
        <begin position="12"/>
        <end position="34"/>
    </location>
</feature>
<gene>
    <name evidence="3" type="ORF">C1I99_05105</name>
</gene>
<sequence>MRATRMKNHGELALPGAVIGASAGVVAGGLALLVGQPAGWAAATAVGLGLPMALAGGAFGLLLGAGIVRPGVFAPVGLYWLVAFPVARLLHEVLAGLLIAGRPALPADPLGFLAYQAMASLGFAIGFSWLHERIAPGWLGRIRERNPRAERLYGFYLRHAEAQWKAREGRRRARAAGRGAGPATVLRNKGES</sequence>
<dbReference type="Proteomes" id="UP000248749">
    <property type="component" value="Unassembled WGS sequence"/>
</dbReference>
<evidence type="ECO:0000313" key="3">
    <source>
        <dbReference type="EMBL" id="PZG01878.1"/>
    </source>
</evidence>
<feature type="transmembrane region" description="Helical" evidence="2">
    <location>
        <begin position="112"/>
        <end position="131"/>
    </location>
</feature>
<evidence type="ECO:0000256" key="1">
    <source>
        <dbReference type="SAM" id="MobiDB-lite"/>
    </source>
</evidence>
<feature type="transmembrane region" description="Helical" evidence="2">
    <location>
        <begin position="77"/>
        <end position="100"/>
    </location>
</feature>
<dbReference type="OrthoDB" id="3691511at2"/>
<evidence type="ECO:0000313" key="4">
    <source>
        <dbReference type="Proteomes" id="UP000248749"/>
    </source>
</evidence>
<accession>A0A2W2DQA0</accession>
<dbReference type="EMBL" id="POUB01000018">
    <property type="protein sequence ID" value="PZG01878.1"/>
    <property type="molecule type" value="Genomic_DNA"/>
</dbReference>
<comment type="caution">
    <text evidence="3">The sequence shown here is derived from an EMBL/GenBank/DDBJ whole genome shotgun (WGS) entry which is preliminary data.</text>
</comment>
<keyword evidence="2" id="KW-0472">Membrane</keyword>
<organism evidence="3 4">
    <name type="scientific">Micromonospora deserti</name>
    <dbReference type="NCBI Taxonomy" id="2070366"/>
    <lineage>
        <taxon>Bacteria</taxon>
        <taxon>Bacillati</taxon>
        <taxon>Actinomycetota</taxon>
        <taxon>Actinomycetes</taxon>
        <taxon>Micromonosporales</taxon>
        <taxon>Micromonosporaceae</taxon>
        <taxon>Micromonospora</taxon>
    </lineage>
</organism>
<reference evidence="3 4" key="1">
    <citation type="submission" date="2018-01" db="EMBL/GenBank/DDBJ databases">
        <title>Draft genome sequence of Salinispora sp. 13K206.</title>
        <authorList>
            <person name="Sahin N."/>
            <person name="Saygin H."/>
            <person name="Ay H."/>
        </authorList>
    </citation>
    <scope>NUCLEOTIDE SEQUENCE [LARGE SCALE GENOMIC DNA]</scope>
    <source>
        <strain evidence="3 4">13K206</strain>
    </source>
</reference>
<name>A0A2W2DQA0_9ACTN</name>
<feature type="transmembrane region" description="Helical" evidence="2">
    <location>
        <begin position="40"/>
        <end position="65"/>
    </location>
</feature>
<keyword evidence="2" id="KW-0812">Transmembrane</keyword>
<dbReference type="AlphaFoldDB" id="A0A2W2DQA0"/>
<proteinExistence type="predicted"/>
<keyword evidence="2" id="KW-1133">Transmembrane helix</keyword>
<feature type="region of interest" description="Disordered" evidence="1">
    <location>
        <begin position="173"/>
        <end position="192"/>
    </location>
</feature>
<protein>
    <submittedName>
        <fullName evidence="3">Uncharacterized protein</fullName>
    </submittedName>
</protein>
<keyword evidence="4" id="KW-1185">Reference proteome</keyword>
<evidence type="ECO:0000256" key="2">
    <source>
        <dbReference type="SAM" id="Phobius"/>
    </source>
</evidence>